<dbReference type="EMBL" id="CM046391">
    <property type="protein sequence ID" value="KAI8559855.1"/>
    <property type="molecule type" value="Genomic_DNA"/>
</dbReference>
<proteinExistence type="predicted"/>
<protein>
    <submittedName>
        <fullName evidence="1">Uncharacterized protein</fullName>
    </submittedName>
</protein>
<gene>
    <name evidence="1" type="ORF">RHMOL_Rhmol04G0207800</name>
</gene>
<sequence length="88" mass="10217">MGGFSVIITFDNKEMRDEAIKNTDVIKLFQLTKAWNIREPAAILPRVVWINCKGFSLQAWILLSFKLVGETWGKFLCLDMETFRMVEC</sequence>
<organism evidence="1 2">
    <name type="scientific">Rhododendron molle</name>
    <name type="common">Chinese azalea</name>
    <name type="synonym">Azalea mollis</name>
    <dbReference type="NCBI Taxonomy" id="49168"/>
    <lineage>
        <taxon>Eukaryota</taxon>
        <taxon>Viridiplantae</taxon>
        <taxon>Streptophyta</taxon>
        <taxon>Embryophyta</taxon>
        <taxon>Tracheophyta</taxon>
        <taxon>Spermatophyta</taxon>
        <taxon>Magnoliopsida</taxon>
        <taxon>eudicotyledons</taxon>
        <taxon>Gunneridae</taxon>
        <taxon>Pentapetalae</taxon>
        <taxon>asterids</taxon>
        <taxon>Ericales</taxon>
        <taxon>Ericaceae</taxon>
        <taxon>Ericoideae</taxon>
        <taxon>Rhodoreae</taxon>
        <taxon>Rhododendron</taxon>
    </lineage>
</organism>
<evidence type="ECO:0000313" key="1">
    <source>
        <dbReference type="EMBL" id="KAI8559855.1"/>
    </source>
</evidence>
<comment type="caution">
    <text evidence="1">The sequence shown here is derived from an EMBL/GenBank/DDBJ whole genome shotgun (WGS) entry which is preliminary data.</text>
</comment>
<dbReference type="Proteomes" id="UP001062846">
    <property type="component" value="Chromosome 4"/>
</dbReference>
<evidence type="ECO:0000313" key="2">
    <source>
        <dbReference type="Proteomes" id="UP001062846"/>
    </source>
</evidence>
<reference evidence="1" key="1">
    <citation type="submission" date="2022-02" db="EMBL/GenBank/DDBJ databases">
        <title>Plant Genome Project.</title>
        <authorList>
            <person name="Zhang R.-G."/>
        </authorList>
    </citation>
    <scope>NUCLEOTIDE SEQUENCE</scope>
    <source>
        <strain evidence="1">AT1</strain>
    </source>
</reference>
<keyword evidence="2" id="KW-1185">Reference proteome</keyword>
<name>A0ACC0P2Y4_RHOML</name>
<accession>A0ACC0P2Y4</accession>